<reference evidence="2 3" key="1">
    <citation type="submission" date="2016-05" db="EMBL/GenBank/DDBJ databases">
        <title>A degradative enzymes factory behind the ericoid mycorrhizal symbiosis.</title>
        <authorList>
            <consortium name="DOE Joint Genome Institute"/>
            <person name="Martino E."/>
            <person name="Morin E."/>
            <person name="Grelet G."/>
            <person name="Kuo A."/>
            <person name="Kohler A."/>
            <person name="Daghino S."/>
            <person name="Barry K."/>
            <person name="Choi C."/>
            <person name="Cichocki N."/>
            <person name="Clum A."/>
            <person name="Copeland A."/>
            <person name="Hainaut M."/>
            <person name="Haridas S."/>
            <person name="Labutti K."/>
            <person name="Lindquist E."/>
            <person name="Lipzen A."/>
            <person name="Khouja H.-R."/>
            <person name="Murat C."/>
            <person name="Ohm R."/>
            <person name="Olson A."/>
            <person name="Spatafora J."/>
            <person name="Veneault-Fourrey C."/>
            <person name="Henrissat B."/>
            <person name="Grigoriev I."/>
            <person name="Martin F."/>
            <person name="Perotto S."/>
        </authorList>
    </citation>
    <scope>NUCLEOTIDE SEQUENCE [LARGE SCALE GENOMIC DNA]</scope>
    <source>
        <strain evidence="2 3">UAMH 7357</strain>
    </source>
</reference>
<dbReference type="AlphaFoldDB" id="A0A2J6PMP3"/>
<proteinExistence type="predicted"/>
<protein>
    <submittedName>
        <fullName evidence="2">Uncharacterized protein</fullName>
    </submittedName>
</protein>
<accession>A0A2J6PMP3</accession>
<sequence>MPFAFLSSRIQNSNHQATKQDLHLPRPRSSSHEHMKYMPCDRGSPLPPFSAITPFHYAAAMITL</sequence>
<evidence type="ECO:0000313" key="2">
    <source>
        <dbReference type="EMBL" id="PMD15294.1"/>
    </source>
</evidence>
<evidence type="ECO:0000256" key="1">
    <source>
        <dbReference type="SAM" id="MobiDB-lite"/>
    </source>
</evidence>
<evidence type="ECO:0000313" key="3">
    <source>
        <dbReference type="Proteomes" id="UP000235672"/>
    </source>
</evidence>
<name>A0A2J6PMP3_9HELO</name>
<dbReference type="Proteomes" id="UP000235672">
    <property type="component" value="Unassembled WGS sequence"/>
</dbReference>
<feature type="region of interest" description="Disordered" evidence="1">
    <location>
        <begin position="1"/>
        <end position="39"/>
    </location>
</feature>
<organism evidence="2 3">
    <name type="scientific">Hyaloscypha hepaticicola</name>
    <dbReference type="NCBI Taxonomy" id="2082293"/>
    <lineage>
        <taxon>Eukaryota</taxon>
        <taxon>Fungi</taxon>
        <taxon>Dikarya</taxon>
        <taxon>Ascomycota</taxon>
        <taxon>Pezizomycotina</taxon>
        <taxon>Leotiomycetes</taxon>
        <taxon>Helotiales</taxon>
        <taxon>Hyaloscyphaceae</taxon>
        <taxon>Hyaloscypha</taxon>
    </lineage>
</organism>
<feature type="compositionally biased region" description="Polar residues" evidence="1">
    <location>
        <begin position="8"/>
        <end position="17"/>
    </location>
</feature>
<feature type="compositionally biased region" description="Basic and acidic residues" evidence="1">
    <location>
        <begin position="18"/>
        <end position="36"/>
    </location>
</feature>
<gene>
    <name evidence="2" type="ORF">NA56DRAFT_650232</name>
</gene>
<dbReference type="EMBL" id="KZ613514">
    <property type="protein sequence ID" value="PMD15294.1"/>
    <property type="molecule type" value="Genomic_DNA"/>
</dbReference>
<keyword evidence="3" id="KW-1185">Reference proteome</keyword>